<evidence type="ECO:0000313" key="3">
    <source>
        <dbReference type="Proteomes" id="UP000023268"/>
    </source>
</evidence>
<dbReference type="EMBL" id="JEMG01000001">
    <property type="protein sequence ID" value="EYC51698.1"/>
    <property type="molecule type" value="Genomic_DNA"/>
</dbReference>
<proteinExistence type="predicted"/>
<dbReference type="STRING" id="1458275.AZ34_11830"/>
<dbReference type="InterPro" id="IPR013046">
    <property type="entry name" value="GpV/Gp45"/>
</dbReference>
<dbReference type="Proteomes" id="UP000023268">
    <property type="component" value="Unassembled WGS sequence"/>
</dbReference>
<dbReference type="OrthoDB" id="9802994at2"/>
<sequence length="185" mass="19743">MSIERFVAAALEPLRSRVQLMVGRAILKVVDDAGAIQRVQMSALAGELIEAERVQQYGFSSVPLQGAEAVFLAVGGDRGHAVVVAADDRRHRPRELKAGEVCLYNNKGAFILLDKDGHATVSAPMVTLVASDKVRIDAPTAEFTGDVVDNCETNTVTMAQMRTIFNLHTQPVSGGTAGAPTPLME</sequence>
<accession>A0A016XKF3</accession>
<feature type="domain" description="Bacteriophage Mu Gp45 N-terminal" evidence="1">
    <location>
        <begin position="24"/>
        <end position="90"/>
    </location>
</feature>
<comment type="caution">
    <text evidence="2">The sequence shown here is derived from an EMBL/GenBank/DDBJ whole genome shotgun (WGS) entry which is preliminary data.</text>
</comment>
<dbReference type="RefSeq" id="WP_035608192.1">
    <property type="nucleotide sequence ID" value="NZ_JEMG01000001.1"/>
</dbReference>
<gene>
    <name evidence="2" type="ORF">AZ34_11830</name>
</gene>
<dbReference type="InterPro" id="IPR014462">
    <property type="entry name" value="Phage_Mu_Gp45"/>
</dbReference>
<dbReference type="Pfam" id="PF06890">
    <property type="entry name" value="Phage_Mu_Gp45"/>
    <property type="match status" value="1"/>
</dbReference>
<dbReference type="PIRSF" id="PIRSF012337">
    <property type="entry name" value="gp45"/>
    <property type="match status" value="1"/>
</dbReference>
<dbReference type="NCBIfam" id="TIGR01644">
    <property type="entry name" value="phage_P2_V"/>
    <property type="match status" value="1"/>
</dbReference>
<protein>
    <recommendedName>
        <fullName evidence="1">Bacteriophage Mu Gp45 N-terminal domain-containing protein</fullName>
    </recommendedName>
</protein>
<organism evidence="2 3">
    <name type="scientific">Hylemonella gracilis str. Niagara R</name>
    <dbReference type="NCBI Taxonomy" id="1458275"/>
    <lineage>
        <taxon>Bacteria</taxon>
        <taxon>Pseudomonadati</taxon>
        <taxon>Pseudomonadota</taxon>
        <taxon>Betaproteobacteria</taxon>
        <taxon>Burkholderiales</taxon>
        <taxon>Comamonadaceae</taxon>
        <taxon>Hylemonella</taxon>
    </lineage>
</organism>
<dbReference type="eggNOG" id="COG4384">
    <property type="taxonomic scope" value="Bacteria"/>
</dbReference>
<name>A0A016XKF3_9BURK</name>
<evidence type="ECO:0000313" key="2">
    <source>
        <dbReference type="EMBL" id="EYC51698.1"/>
    </source>
</evidence>
<dbReference type="AlphaFoldDB" id="A0A016XKF3"/>
<evidence type="ECO:0000259" key="1">
    <source>
        <dbReference type="Pfam" id="PF06890"/>
    </source>
</evidence>
<reference evidence="2 3" key="1">
    <citation type="submission" date="2014-02" db="EMBL/GenBank/DDBJ databases">
        <title>Draft Genome of Hylemonella gracilis isolated from the Niagara River.</title>
        <authorList>
            <person name="Pawlowski D.R."/>
            <person name="Koudelka G.B."/>
        </authorList>
    </citation>
    <scope>NUCLEOTIDE SEQUENCE [LARGE SCALE GENOMIC DNA]</scope>
    <source>
        <strain evidence="2 3">Niagara R</strain>
    </source>
</reference>
<dbReference type="InterPro" id="IPR053861">
    <property type="entry name" value="Phage_Mu_Gp45_N"/>
</dbReference>